<dbReference type="EMBL" id="CAJFDH010000005">
    <property type="protein sequence ID" value="CAD5225576.1"/>
    <property type="molecule type" value="Genomic_DNA"/>
</dbReference>
<organism evidence="1 2">
    <name type="scientific">Bursaphelenchus okinawaensis</name>
    <dbReference type="NCBI Taxonomy" id="465554"/>
    <lineage>
        <taxon>Eukaryota</taxon>
        <taxon>Metazoa</taxon>
        <taxon>Ecdysozoa</taxon>
        <taxon>Nematoda</taxon>
        <taxon>Chromadorea</taxon>
        <taxon>Rhabditida</taxon>
        <taxon>Tylenchina</taxon>
        <taxon>Tylenchomorpha</taxon>
        <taxon>Aphelenchoidea</taxon>
        <taxon>Aphelenchoididae</taxon>
        <taxon>Bursaphelenchus</taxon>
    </lineage>
</organism>
<keyword evidence="2" id="KW-1185">Reference proteome</keyword>
<proteinExistence type="predicted"/>
<protein>
    <submittedName>
        <fullName evidence="1">Uncharacterized protein</fullName>
    </submittedName>
</protein>
<evidence type="ECO:0000313" key="2">
    <source>
        <dbReference type="Proteomes" id="UP000614601"/>
    </source>
</evidence>
<evidence type="ECO:0000313" key="1">
    <source>
        <dbReference type="EMBL" id="CAD5225576.1"/>
    </source>
</evidence>
<sequence>MVVDVGYAPTGLPYTKPRSPVIMKSTKSRGIMHSVFERGTVRLICDDDFRKFRGVLINEYEDSFALYGVIRGSEEPSTSQECPMNITIVDCETADKYELLNVNVKLEVFQHPVTLAEHTVIKIDHPALKFETTEVLIGNKADVAIHRYIDPKYSEADKKVLVGQMVLKVVAQERTAPTSRRLSECISPSCTEEVIEQTNDFLA</sequence>
<dbReference type="Proteomes" id="UP000783686">
    <property type="component" value="Unassembled WGS sequence"/>
</dbReference>
<name>A0A811L8H2_9BILA</name>
<dbReference type="EMBL" id="CAJFCW020000005">
    <property type="protein sequence ID" value="CAG9121092.1"/>
    <property type="molecule type" value="Genomic_DNA"/>
</dbReference>
<gene>
    <name evidence="1" type="ORF">BOKJ2_LOCUS11647</name>
</gene>
<comment type="caution">
    <text evidence="1">The sequence shown here is derived from an EMBL/GenBank/DDBJ whole genome shotgun (WGS) entry which is preliminary data.</text>
</comment>
<dbReference type="OrthoDB" id="5776386at2759"/>
<dbReference type="Proteomes" id="UP000614601">
    <property type="component" value="Unassembled WGS sequence"/>
</dbReference>
<accession>A0A811L8H2</accession>
<dbReference type="AlphaFoldDB" id="A0A811L8H2"/>
<reference evidence="1" key="1">
    <citation type="submission" date="2020-09" db="EMBL/GenBank/DDBJ databases">
        <authorList>
            <person name="Kikuchi T."/>
        </authorList>
    </citation>
    <scope>NUCLEOTIDE SEQUENCE</scope>
    <source>
        <strain evidence="1">SH1</strain>
    </source>
</reference>